<feature type="compositionally biased region" description="Basic and acidic residues" evidence="1">
    <location>
        <begin position="39"/>
        <end position="53"/>
    </location>
</feature>
<feature type="region of interest" description="Disordered" evidence="1">
    <location>
        <begin position="1"/>
        <end position="53"/>
    </location>
</feature>
<dbReference type="HOGENOM" id="CLU_2199468_0_0_1"/>
<dbReference type="AlphaFoldDB" id="K1QWE9"/>
<evidence type="ECO:0000313" key="2">
    <source>
        <dbReference type="EMBL" id="EKC41207.1"/>
    </source>
</evidence>
<reference evidence="2" key="1">
    <citation type="journal article" date="2012" name="Nature">
        <title>The oyster genome reveals stress adaptation and complexity of shell formation.</title>
        <authorList>
            <person name="Zhang G."/>
            <person name="Fang X."/>
            <person name="Guo X."/>
            <person name="Li L."/>
            <person name="Luo R."/>
            <person name="Xu F."/>
            <person name="Yang P."/>
            <person name="Zhang L."/>
            <person name="Wang X."/>
            <person name="Qi H."/>
            <person name="Xiong Z."/>
            <person name="Que H."/>
            <person name="Xie Y."/>
            <person name="Holland P.W."/>
            <person name="Paps J."/>
            <person name="Zhu Y."/>
            <person name="Wu F."/>
            <person name="Chen Y."/>
            <person name="Wang J."/>
            <person name="Peng C."/>
            <person name="Meng J."/>
            <person name="Yang L."/>
            <person name="Liu J."/>
            <person name="Wen B."/>
            <person name="Zhang N."/>
            <person name="Huang Z."/>
            <person name="Zhu Q."/>
            <person name="Feng Y."/>
            <person name="Mount A."/>
            <person name="Hedgecock D."/>
            <person name="Xu Z."/>
            <person name="Liu Y."/>
            <person name="Domazet-Loso T."/>
            <person name="Du Y."/>
            <person name="Sun X."/>
            <person name="Zhang S."/>
            <person name="Liu B."/>
            <person name="Cheng P."/>
            <person name="Jiang X."/>
            <person name="Li J."/>
            <person name="Fan D."/>
            <person name="Wang W."/>
            <person name="Fu W."/>
            <person name="Wang T."/>
            <person name="Wang B."/>
            <person name="Zhang J."/>
            <person name="Peng Z."/>
            <person name="Li Y."/>
            <person name="Li N."/>
            <person name="Wang J."/>
            <person name="Chen M."/>
            <person name="He Y."/>
            <person name="Tan F."/>
            <person name="Song X."/>
            <person name="Zheng Q."/>
            <person name="Huang R."/>
            <person name="Yang H."/>
            <person name="Du X."/>
            <person name="Chen L."/>
            <person name="Yang M."/>
            <person name="Gaffney P.M."/>
            <person name="Wang S."/>
            <person name="Luo L."/>
            <person name="She Z."/>
            <person name="Ming Y."/>
            <person name="Huang W."/>
            <person name="Zhang S."/>
            <person name="Huang B."/>
            <person name="Zhang Y."/>
            <person name="Qu T."/>
            <person name="Ni P."/>
            <person name="Miao G."/>
            <person name="Wang J."/>
            <person name="Wang Q."/>
            <person name="Steinberg C.E."/>
            <person name="Wang H."/>
            <person name="Li N."/>
            <person name="Qian L."/>
            <person name="Zhang G."/>
            <person name="Li Y."/>
            <person name="Yang H."/>
            <person name="Liu X."/>
            <person name="Wang J."/>
            <person name="Yin Y."/>
            <person name="Wang J."/>
        </authorList>
    </citation>
    <scope>NUCLEOTIDE SEQUENCE [LARGE SCALE GENOMIC DNA]</scope>
    <source>
        <strain evidence="2">05x7-T-G4-1.051#20</strain>
    </source>
</reference>
<accession>K1QWE9</accession>
<dbReference type="EMBL" id="JH823249">
    <property type="protein sequence ID" value="EKC41207.1"/>
    <property type="molecule type" value="Genomic_DNA"/>
</dbReference>
<organism evidence="2">
    <name type="scientific">Magallana gigas</name>
    <name type="common">Pacific oyster</name>
    <name type="synonym">Crassostrea gigas</name>
    <dbReference type="NCBI Taxonomy" id="29159"/>
    <lineage>
        <taxon>Eukaryota</taxon>
        <taxon>Metazoa</taxon>
        <taxon>Spiralia</taxon>
        <taxon>Lophotrochozoa</taxon>
        <taxon>Mollusca</taxon>
        <taxon>Bivalvia</taxon>
        <taxon>Autobranchia</taxon>
        <taxon>Pteriomorphia</taxon>
        <taxon>Ostreida</taxon>
        <taxon>Ostreoidea</taxon>
        <taxon>Ostreidae</taxon>
        <taxon>Magallana</taxon>
    </lineage>
</organism>
<feature type="region of interest" description="Disordered" evidence="1">
    <location>
        <begin position="72"/>
        <end position="108"/>
    </location>
</feature>
<gene>
    <name evidence="2" type="ORF">CGI_10026800</name>
</gene>
<feature type="compositionally biased region" description="Basic residues" evidence="1">
    <location>
        <begin position="17"/>
        <end position="26"/>
    </location>
</feature>
<name>K1QWE9_MAGGI</name>
<sequence>MPPKKQKKGNQNVRGNPAKRIRRLSRRSIEATSAASETSDVHDNALLHQTAEERRSTSTWIIYLQHHRSFHSRHRIAKTPVDSPPSGSVTNGPKSAAQCGHLSHRYNH</sequence>
<proteinExistence type="predicted"/>
<evidence type="ECO:0000256" key="1">
    <source>
        <dbReference type="SAM" id="MobiDB-lite"/>
    </source>
</evidence>
<protein>
    <submittedName>
        <fullName evidence="2">Uncharacterized protein</fullName>
    </submittedName>
</protein>
<dbReference type="InParanoid" id="K1QWE9"/>